<keyword evidence="1" id="KW-0472">Membrane</keyword>
<dbReference type="AlphaFoldDB" id="A0A1H0DUZ8"/>
<accession>A0A1H0DUZ8</accession>
<dbReference type="STRING" id="211114.SAMN04489726_8008"/>
<feature type="transmembrane region" description="Helical" evidence="1">
    <location>
        <begin position="334"/>
        <end position="356"/>
    </location>
</feature>
<protein>
    <submittedName>
        <fullName evidence="2">Uncharacterized protein</fullName>
    </submittedName>
</protein>
<dbReference type="eggNOG" id="COG5283">
    <property type="taxonomic scope" value="Bacteria"/>
</dbReference>
<dbReference type="EMBL" id="LT629701">
    <property type="protein sequence ID" value="SDN73955.1"/>
    <property type="molecule type" value="Genomic_DNA"/>
</dbReference>
<keyword evidence="3" id="KW-1185">Reference proteome</keyword>
<organism evidence="2 3">
    <name type="scientific">Allokutzneria albata</name>
    <name type="common">Kibdelosporangium albatum</name>
    <dbReference type="NCBI Taxonomy" id="211114"/>
    <lineage>
        <taxon>Bacteria</taxon>
        <taxon>Bacillati</taxon>
        <taxon>Actinomycetota</taxon>
        <taxon>Actinomycetes</taxon>
        <taxon>Pseudonocardiales</taxon>
        <taxon>Pseudonocardiaceae</taxon>
        <taxon>Allokutzneria</taxon>
    </lineage>
</organism>
<dbReference type="OrthoDB" id="5188478at2"/>
<gene>
    <name evidence="2" type="ORF">SAMN04489726_8008</name>
</gene>
<sequence length="889" mass="92712">MADNSLLFTILGIDKASPAFDRVSKAADRTAARLNRMGNVSAKTLAATAGAAIASGAAMGVALGGVPLLFGAIGAAAAATNTQTRDNMVSLGGEIHRGLIDAAAPAVPYIDRITSDIGASFGRLKPQINDAVRDSAPLMVQFVGGLTDFAENAMPGFNVAIRSSGPVLTGWRKLLGSSGTGVSEFYKEVSTGSRGTEVVLTGLGRMVETTLPRVGGLLVDLTDTAATYMPQAVRFVGNLAGAVGELGSGALPVLGFAVGGTLTVLNGLLVILSPITDDLGALVGVVVTLGLAWRTASAATGVITGMAGGLMTLSAAASATSPKISDASKKTGEWLARMGGPLGAVIGGAVVLLGLLGSSQESAAERTQRHATFARSLAGALRESSGAIDTNVRKTIAQDDSTKAAIESAKRFGIASDQVVDAVLGQGNALSELRTRLQEVIRANTTYVENAKTGIARPVQNEQAQAAAKLLGELDALNKKTGETATGQRDYARAIQSSGRSMLDSTSAGSRLSSAIKVLKDTAADADTKARALKDALDALTGGGLNLEESQAKVNSSLLQLQELFGKNVDRAQGYGKALLNADGSVNTMTRNGQALFSTLTGLRDATAETAQKTYQLALDQGQTMPQALEKARGVVQSSRDSFLAMATQMGLTRDQAAQLADRMHLIPDLVETLIRAPGLTPTQQELLILRARFDAVPNQKSITVTSLTREAQAELERIGFTVTRLPNGQVRVDAHTAAAKNELDSLTRPRTVTVGVRVVGNTGIQIRTPSGARMEAFGGVYTAAAYASGGLRPMRADRATIVPPNEGRLIGDRMWGDELFAPLDGSMRSWNYLAEGMRRQEIAAGGRNPLREGGTQAHYHLTVINAGNSEIDLRAQFTRMEQLADLRL</sequence>
<feature type="transmembrane region" description="Helical" evidence="1">
    <location>
        <begin position="302"/>
        <end position="322"/>
    </location>
</feature>
<proteinExistence type="predicted"/>
<name>A0A1H0DUZ8_ALLAB</name>
<evidence type="ECO:0000313" key="3">
    <source>
        <dbReference type="Proteomes" id="UP000183376"/>
    </source>
</evidence>
<evidence type="ECO:0000313" key="2">
    <source>
        <dbReference type="EMBL" id="SDN73955.1"/>
    </source>
</evidence>
<evidence type="ECO:0000256" key="1">
    <source>
        <dbReference type="SAM" id="Phobius"/>
    </source>
</evidence>
<reference evidence="2 3" key="1">
    <citation type="submission" date="2016-10" db="EMBL/GenBank/DDBJ databases">
        <authorList>
            <person name="de Groot N.N."/>
        </authorList>
    </citation>
    <scope>NUCLEOTIDE SEQUENCE [LARGE SCALE GENOMIC DNA]</scope>
    <source>
        <strain evidence="2 3">DSM 44149</strain>
    </source>
</reference>
<dbReference type="Proteomes" id="UP000183376">
    <property type="component" value="Chromosome I"/>
</dbReference>
<keyword evidence="1" id="KW-1133">Transmembrane helix</keyword>
<feature type="transmembrane region" description="Helical" evidence="1">
    <location>
        <begin position="253"/>
        <end position="272"/>
    </location>
</feature>
<dbReference type="RefSeq" id="WP_156051383.1">
    <property type="nucleotide sequence ID" value="NZ_JOEF01000022.1"/>
</dbReference>
<keyword evidence="1" id="KW-0812">Transmembrane</keyword>